<keyword evidence="2" id="KW-1185">Reference proteome</keyword>
<dbReference type="RefSeq" id="WP_425012779.1">
    <property type="nucleotide sequence ID" value="NZ_SMAJ01000014.1"/>
</dbReference>
<accession>A0A4R3LTB0</accession>
<dbReference type="AlphaFoldDB" id="A0A4R3LTB0"/>
<gene>
    <name evidence="1" type="ORF">EDC26_114104</name>
</gene>
<dbReference type="EMBL" id="SMAJ01000014">
    <property type="protein sequence ID" value="TCT03793.1"/>
    <property type="molecule type" value="Genomic_DNA"/>
</dbReference>
<dbReference type="GO" id="GO:0110001">
    <property type="term" value="C:toxin-antitoxin complex"/>
    <property type="evidence" value="ECO:0007669"/>
    <property type="project" value="InterPro"/>
</dbReference>
<name>A0A4R3LTB0_9BURK</name>
<comment type="caution">
    <text evidence="1">The sequence shown here is derived from an EMBL/GenBank/DDBJ whole genome shotgun (WGS) entry which is preliminary data.</text>
</comment>
<protein>
    <submittedName>
        <fullName evidence="1">mRNA interferase HigB</fullName>
    </submittedName>
</protein>
<evidence type="ECO:0000313" key="2">
    <source>
        <dbReference type="Proteomes" id="UP000295525"/>
    </source>
</evidence>
<reference evidence="1 2" key="1">
    <citation type="submission" date="2019-03" db="EMBL/GenBank/DDBJ databases">
        <title>Genomic Encyclopedia of Type Strains, Phase IV (KMG-IV): sequencing the most valuable type-strain genomes for metagenomic binning, comparative biology and taxonomic classification.</title>
        <authorList>
            <person name="Goeker M."/>
        </authorList>
    </citation>
    <scope>NUCLEOTIDE SEQUENCE [LARGE SCALE GENOMIC DNA]</scope>
    <source>
        <strain evidence="1 2">DSM 24591</strain>
    </source>
</reference>
<dbReference type="Proteomes" id="UP000295525">
    <property type="component" value="Unassembled WGS sequence"/>
</dbReference>
<dbReference type="Pfam" id="PF09907">
    <property type="entry name" value="HigB_toxin"/>
    <property type="match status" value="1"/>
</dbReference>
<proteinExistence type="predicted"/>
<dbReference type="InterPro" id="IPR018669">
    <property type="entry name" value="Toxin_HigB"/>
</dbReference>
<dbReference type="GO" id="GO:0003723">
    <property type="term" value="F:RNA binding"/>
    <property type="evidence" value="ECO:0007669"/>
    <property type="project" value="InterPro"/>
</dbReference>
<organism evidence="1 2">
    <name type="scientific">Paralcaligenes ureilyticus</name>
    <dbReference type="NCBI Taxonomy" id="627131"/>
    <lineage>
        <taxon>Bacteria</taxon>
        <taxon>Pseudomonadati</taxon>
        <taxon>Pseudomonadota</taxon>
        <taxon>Betaproteobacteria</taxon>
        <taxon>Burkholderiales</taxon>
        <taxon>Alcaligenaceae</taxon>
        <taxon>Paralcaligenes</taxon>
    </lineage>
</organism>
<evidence type="ECO:0000313" key="1">
    <source>
        <dbReference type="EMBL" id="TCT03793.1"/>
    </source>
</evidence>
<dbReference type="GO" id="GO:0004519">
    <property type="term" value="F:endonuclease activity"/>
    <property type="evidence" value="ECO:0007669"/>
    <property type="project" value="InterPro"/>
</dbReference>
<sequence length="104" mass="12504">MLYLKLRYNTNMRVISNKALIDFAATHPGADNPMQAWRKIIESRTFTSFSDIKTTFNTTDKVEEYYVFDIGGNKYRIVTAIHFDYQKLYIRYVFTHKEYDKWKP</sequence>